<dbReference type="Proteomes" id="UP000012672">
    <property type="component" value="Chromosome"/>
</dbReference>
<proteinExistence type="predicted"/>
<dbReference type="KEGG" id="max:MMALV_06740"/>
<gene>
    <name evidence="1" type="ORF">MMALV_06740</name>
</gene>
<organism evidence="1 2">
    <name type="scientific">Methanomethylophilus alvi (strain Mx1201)</name>
    <dbReference type="NCBI Taxonomy" id="1236689"/>
    <lineage>
        <taxon>Archaea</taxon>
        <taxon>Methanobacteriati</taxon>
        <taxon>Thermoplasmatota</taxon>
        <taxon>Thermoplasmata</taxon>
        <taxon>Methanomassiliicoccales</taxon>
        <taxon>Methanomethylophilaceae</taxon>
        <taxon>Methanomethylophilus</taxon>
    </lineage>
</organism>
<dbReference type="STRING" id="1236689.MMALV_06740"/>
<keyword evidence="2" id="KW-1185">Reference proteome</keyword>
<evidence type="ECO:0000313" key="2">
    <source>
        <dbReference type="Proteomes" id="UP000012672"/>
    </source>
</evidence>
<accession>M9SH00</accession>
<evidence type="ECO:0000313" key="1">
    <source>
        <dbReference type="EMBL" id="AGI85413.1"/>
    </source>
</evidence>
<reference evidence="1 2" key="1">
    <citation type="journal article" date="2012" name="J. Bacteriol.">
        <title>Genome sequence of 'Candidatus Methanomethylophilus alvus' Mx1201, a methanogenic archaeon from the human gut belonging to a seventh order of methanogens.</title>
        <authorList>
            <person name="Borrel G."/>
            <person name="Harris H.M."/>
            <person name="Tottey W."/>
            <person name="Mihajlovski A."/>
            <person name="Parisot N."/>
            <person name="Peyretaillade E."/>
            <person name="Peyret P."/>
            <person name="Gribaldo S."/>
            <person name="O'Toole P.W."/>
            <person name="Brugere J.F."/>
        </authorList>
    </citation>
    <scope>NUCLEOTIDE SEQUENCE [LARGE SCALE GENOMIC DNA]</scope>
    <source>
        <strain evidence="1 2">Mx1201</strain>
    </source>
</reference>
<sequence>MPLDGFFIFGWIRSEGLWRPSIPSAGFGIRHFLYIRDPMDIRVGDPE</sequence>
<dbReference type="InParanoid" id="M9SH00"/>
<name>M9SH00_METAX</name>
<dbReference type="AlphaFoldDB" id="M9SH00"/>
<dbReference type="HOGENOM" id="CLU_3162911_0_0_2"/>
<dbReference type="EMBL" id="CP004049">
    <property type="protein sequence ID" value="AGI85413.1"/>
    <property type="molecule type" value="Genomic_DNA"/>
</dbReference>
<protein>
    <submittedName>
        <fullName evidence="1">Uncharacterized protein</fullName>
    </submittedName>
</protein>